<proteinExistence type="predicted"/>
<name>A0AAD3CS21_9STRA</name>
<feature type="region of interest" description="Disordered" evidence="1">
    <location>
        <begin position="371"/>
        <end position="400"/>
    </location>
</feature>
<accession>A0AAD3CS21</accession>
<dbReference type="AlphaFoldDB" id="A0AAD3CS21"/>
<evidence type="ECO:0000313" key="3">
    <source>
        <dbReference type="Proteomes" id="UP001054902"/>
    </source>
</evidence>
<comment type="caution">
    <text evidence="2">The sequence shown here is derived from an EMBL/GenBank/DDBJ whole genome shotgun (WGS) entry which is preliminary data.</text>
</comment>
<reference evidence="2 3" key="1">
    <citation type="journal article" date="2021" name="Sci. Rep.">
        <title>The genome of the diatom Chaetoceros tenuissimus carries an ancient integrated fragment of an extant virus.</title>
        <authorList>
            <person name="Hongo Y."/>
            <person name="Kimura K."/>
            <person name="Takaki Y."/>
            <person name="Yoshida Y."/>
            <person name="Baba S."/>
            <person name="Kobayashi G."/>
            <person name="Nagasaki K."/>
            <person name="Hano T."/>
            <person name="Tomaru Y."/>
        </authorList>
    </citation>
    <scope>NUCLEOTIDE SEQUENCE [LARGE SCALE GENOMIC DNA]</scope>
    <source>
        <strain evidence="2 3">NIES-3715</strain>
    </source>
</reference>
<gene>
    <name evidence="2" type="ORF">CTEN210_07339</name>
</gene>
<feature type="compositionally biased region" description="Basic and acidic residues" evidence="1">
    <location>
        <begin position="387"/>
        <end position="400"/>
    </location>
</feature>
<sequence>MPSSSTPSSDHSILYQIDCCKSSSGKTVCATKRRVRWRFGTSNPEAMKNGATGVNCRGCEHEISFTWSIASGKRLLVQDNREIHYSQGKRAEGKFTFVWVDNFKNSFTLIAYAAPPVKATHRQHGKQFELLVNGISFDSLPRIYELGMGMRNPSRAVVSRTASFAYPSSKSERRAYVDRRTVQDEMTWARSMHSMETKRQMNTDFSNDRNGSAFVQPSPRQGTSPVTVHAPVEDLLSAEPQKDLLADTTNHFAQTPAVHPVYDEFSPTNSQTNNNMEAVWSSIMDAYDNGHQVVDHATPAPVQYEQPAFTHTATSVETIQSSMQHLSVNTAVEAPKPAVVSPTEVTAMDAMKNLVNLDDINEPVFTSYKPKQEANPWTGKENVSLSDLKKDTKTASSKKEVMRTYNNVPTQAAPGSLVVYGQGQMGMQGPPPLSFGYRY</sequence>
<dbReference type="EMBL" id="BLLK01000042">
    <property type="protein sequence ID" value="GFH50863.1"/>
    <property type="molecule type" value="Genomic_DNA"/>
</dbReference>
<organism evidence="2 3">
    <name type="scientific">Chaetoceros tenuissimus</name>
    <dbReference type="NCBI Taxonomy" id="426638"/>
    <lineage>
        <taxon>Eukaryota</taxon>
        <taxon>Sar</taxon>
        <taxon>Stramenopiles</taxon>
        <taxon>Ochrophyta</taxon>
        <taxon>Bacillariophyta</taxon>
        <taxon>Coscinodiscophyceae</taxon>
        <taxon>Chaetocerotophycidae</taxon>
        <taxon>Chaetocerotales</taxon>
        <taxon>Chaetocerotaceae</taxon>
        <taxon>Chaetoceros</taxon>
    </lineage>
</organism>
<dbReference type="Proteomes" id="UP001054902">
    <property type="component" value="Unassembled WGS sequence"/>
</dbReference>
<evidence type="ECO:0000256" key="1">
    <source>
        <dbReference type="SAM" id="MobiDB-lite"/>
    </source>
</evidence>
<keyword evidence="3" id="KW-1185">Reference proteome</keyword>
<evidence type="ECO:0000313" key="2">
    <source>
        <dbReference type="EMBL" id="GFH50863.1"/>
    </source>
</evidence>
<protein>
    <submittedName>
        <fullName evidence="2">Uncharacterized protein</fullName>
    </submittedName>
</protein>